<keyword evidence="11 12" id="KW-0998">Cell outer membrane</keyword>
<keyword evidence="17" id="KW-0675">Receptor</keyword>
<dbReference type="Gene3D" id="2.40.170.20">
    <property type="entry name" value="TonB-dependent receptor, beta-barrel domain"/>
    <property type="match status" value="1"/>
</dbReference>
<feature type="chain" id="PRO_5047212671" evidence="14">
    <location>
        <begin position="29"/>
        <end position="800"/>
    </location>
</feature>
<dbReference type="PROSITE" id="PS52016">
    <property type="entry name" value="TONB_DEPENDENT_REC_3"/>
    <property type="match status" value="1"/>
</dbReference>
<comment type="similarity">
    <text evidence="12 13">Belongs to the TonB-dependent receptor family.</text>
</comment>
<comment type="subcellular location">
    <subcellularLocation>
        <location evidence="1 12">Cell outer membrane</location>
        <topology evidence="1 12">Multi-pass membrane protein</topology>
    </subcellularLocation>
</comment>
<dbReference type="PANTHER" id="PTHR32552:SF68">
    <property type="entry name" value="FERRICHROME OUTER MEMBRANE TRANSPORTER_PHAGE RECEPTOR"/>
    <property type="match status" value="1"/>
</dbReference>
<name>A0ABS6A0Y8_9PROT</name>
<evidence type="ECO:0000256" key="14">
    <source>
        <dbReference type="SAM" id="SignalP"/>
    </source>
</evidence>
<dbReference type="InterPro" id="IPR000531">
    <property type="entry name" value="Beta-barrel_TonB"/>
</dbReference>
<keyword evidence="10 12" id="KW-0472">Membrane</keyword>
<keyword evidence="6 14" id="KW-0732">Signal</keyword>
<keyword evidence="8" id="KW-0406">Ion transport</keyword>
<dbReference type="EMBL" id="JAAOMP010000145">
    <property type="protein sequence ID" value="MBU2761109.1"/>
    <property type="molecule type" value="Genomic_DNA"/>
</dbReference>
<evidence type="ECO:0000256" key="9">
    <source>
        <dbReference type="ARBA" id="ARBA00023077"/>
    </source>
</evidence>
<evidence type="ECO:0000256" key="7">
    <source>
        <dbReference type="ARBA" id="ARBA00023004"/>
    </source>
</evidence>
<reference evidence="17 18" key="1">
    <citation type="journal article" date="2021" name="ISME J.">
        <title>Genomic evolution of the class Acidithiobacillia: deep-branching Proteobacteria living in extreme acidic conditions.</title>
        <authorList>
            <person name="Moya-Beltran A."/>
            <person name="Beard S."/>
            <person name="Rojas-Villalobos C."/>
            <person name="Issotta F."/>
            <person name="Gallardo Y."/>
            <person name="Ulloa R."/>
            <person name="Giaveno A."/>
            <person name="Degli Esposti M."/>
            <person name="Johnson D.B."/>
            <person name="Quatrini R."/>
        </authorList>
    </citation>
    <scope>NUCLEOTIDE SEQUENCE [LARGE SCALE GENOMIC DNA]</scope>
    <source>
        <strain evidence="17 18">RW2</strain>
    </source>
</reference>
<feature type="domain" description="TonB-dependent receptor plug" evidence="16">
    <location>
        <begin position="80"/>
        <end position="184"/>
    </location>
</feature>
<dbReference type="Pfam" id="PF07715">
    <property type="entry name" value="Plug"/>
    <property type="match status" value="1"/>
</dbReference>
<sequence>MYRKTSIRPLTLALAATGLLGLIPVAHAGVTAQTRSARVKHKMDRQSVAVGEVSSNVVTQSTYAQHTPELPKQKHIFKSGISSKVLGRKEIEAAGPGAGGAQMLNFAPGVSTLASYGTGAAKAQISIDGIKQGWGNPKGSEAAHSIAISFDGIPMNNPATGLWQSPQVNQPSMIQGIHVTYGPGNPENRWYNNIGGGIDFVPIQPTNKPGASIGMSYGSNDFKNIHFDVRTGNFDGFSAVLAGGVSSGNSFLGVPSGTSLLSPSGVVLPSHSYAWFFKIRKQFRTGDDSFGAYLAKGSAYKPYDIPVSAASGTTINGFDNKTGKPIPGPLYSQQTSGFYNAAPYKIDSNSTWMFYNKLNVNIGAATWLHNDIWYRYGHRLHNRYVSYAVGAPNTNEYNDPHSETYGDKLWFDSKLPYNKLGFGGYFIKSRENSKNAFYSQYAPYYATRFVPNDKYRSNFLDVTDVAAFFQDKIHPISSVDITPGVRVEQFQLNYTPFTTETFPESSQLYPKGNQAKLPADSRSLSAVEPSVNISWRPIHHLALFAGYSEAYQTPAFGGGGGPFQDIPASSISLEKGQNYQAGFKVHVAHDGYLHHFLFSANWYFTRFSNQYLPITEPDGSVINADGTSDYEGVNIYAVDNPLYWLHTFANLSFQKAYFSNYTVKGKSYDGLPVANVPDATFNIGAYTKSFVDGILLEPRVWVQYTGPQSLYDSITKSPSATAKLPSYTLLNLALHSKIPMHMAYFRNVGVDVDLLNVLGNRYNSYEYISSGGTYGPNTKGDLIGLPGAPRTFYVSLTANF</sequence>
<keyword evidence="7" id="KW-0408">Iron</keyword>
<dbReference type="InterPro" id="IPR012910">
    <property type="entry name" value="Plug_dom"/>
</dbReference>
<dbReference type="SUPFAM" id="SSF56935">
    <property type="entry name" value="Porins"/>
    <property type="match status" value="1"/>
</dbReference>
<dbReference type="Pfam" id="PF00593">
    <property type="entry name" value="TonB_dep_Rec_b-barrel"/>
    <property type="match status" value="1"/>
</dbReference>
<evidence type="ECO:0000256" key="5">
    <source>
        <dbReference type="ARBA" id="ARBA00022692"/>
    </source>
</evidence>
<evidence type="ECO:0000313" key="17">
    <source>
        <dbReference type="EMBL" id="MBU2761109.1"/>
    </source>
</evidence>
<protein>
    <submittedName>
        <fullName evidence="17">TonB-dependent receptor</fullName>
    </submittedName>
</protein>
<evidence type="ECO:0000256" key="1">
    <source>
        <dbReference type="ARBA" id="ARBA00004571"/>
    </source>
</evidence>
<evidence type="ECO:0000256" key="3">
    <source>
        <dbReference type="ARBA" id="ARBA00022452"/>
    </source>
</evidence>
<dbReference type="InterPro" id="IPR036942">
    <property type="entry name" value="Beta-barrel_TonB_sf"/>
</dbReference>
<feature type="domain" description="TonB-dependent receptor-like beta-barrel" evidence="15">
    <location>
        <begin position="302"/>
        <end position="739"/>
    </location>
</feature>
<comment type="caution">
    <text evidence="17">The sequence shown here is derived from an EMBL/GenBank/DDBJ whole genome shotgun (WGS) entry which is preliminary data.</text>
</comment>
<accession>A0ABS6A0Y8</accession>
<proteinExistence type="inferred from homology"/>
<evidence type="ECO:0000259" key="15">
    <source>
        <dbReference type="Pfam" id="PF00593"/>
    </source>
</evidence>
<evidence type="ECO:0000259" key="16">
    <source>
        <dbReference type="Pfam" id="PF07715"/>
    </source>
</evidence>
<evidence type="ECO:0000256" key="2">
    <source>
        <dbReference type="ARBA" id="ARBA00022448"/>
    </source>
</evidence>
<evidence type="ECO:0000256" key="10">
    <source>
        <dbReference type="ARBA" id="ARBA00023136"/>
    </source>
</evidence>
<dbReference type="RefSeq" id="WP_215884639.1">
    <property type="nucleotide sequence ID" value="NZ_JAAOMP010000145.1"/>
</dbReference>
<evidence type="ECO:0000313" key="18">
    <source>
        <dbReference type="Proteomes" id="UP000755654"/>
    </source>
</evidence>
<keyword evidence="9 13" id="KW-0798">TonB box</keyword>
<feature type="signal peptide" evidence="14">
    <location>
        <begin position="1"/>
        <end position="28"/>
    </location>
</feature>
<keyword evidence="18" id="KW-1185">Reference proteome</keyword>
<dbReference type="PANTHER" id="PTHR32552">
    <property type="entry name" value="FERRICHROME IRON RECEPTOR-RELATED"/>
    <property type="match status" value="1"/>
</dbReference>
<keyword evidence="5 12" id="KW-0812">Transmembrane</keyword>
<dbReference type="InterPro" id="IPR039426">
    <property type="entry name" value="TonB-dep_rcpt-like"/>
</dbReference>
<keyword evidence="3 12" id="KW-1134">Transmembrane beta strand</keyword>
<evidence type="ECO:0000256" key="8">
    <source>
        <dbReference type="ARBA" id="ARBA00023065"/>
    </source>
</evidence>
<dbReference type="InterPro" id="IPR037066">
    <property type="entry name" value="Plug_dom_sf"/>
</dbReference>
<evidence type="ECO:0000256" key="4">
    <source>
        <dbReference type="ARBA" id="ARBA00022496"/>
    </source>
</evidence>
<dbReference type="Proteomes" id="UP000755654">
    <property type="component" value="Unassembled WGS sequence"/>
</dbReference>
<evidence type="ECO:0000256" key="6">
    <source>
        <dbReference type="ARBA" id="ARBA00022729"/>
    </source>
</evidence>
<evidence type="ECO:0000256" key="13">
    <source>
        <dbReference type="RuleBase" id="RU003357"/>
    </source>
</evidence>
<dbReference type="Gene3D" id="2.170.130.10">
    <property type="entry name" value="TonB-dependent receptor, plug domain"/>
    <property type="match status" value="1"/>
</dbReference>
<keyword evidence="2 12" id="KW-0813">Transport</keyword>
<gene>
    <name evidence="17" type="ORF">HAP95_13295</name>
</gene>
<evidence type="ECO:0000256" key="11">
    <source>
        <dbReference type="ARBA" id="ARBA00023237"/>
    </source>
</evidence>
<evidence type="ECO:0000256" key="12">
    <source>
        <dbReference type="PROSITE-ProRule" id="PRU01360"/>
    </source>
</evidence>
<keyword evidence="4" id="KW-0410">Iron transport</keyword>
<organism evidence="17 18">
    <name type="scientific">Acidithiobacillus sulfurivorans</name>
    <dbReference type="NCBI Taxonomy" id="1958756"/>
    <lineage>
        <taxon>Bacteria</taxon>
        <taxon>Pseudomonadati</taxon>
        <taxon>Pseudomonadota</taxon>
        <taxon>Acidithiobacillia</taxon>
        <taxon>Acidithiobacillales</taxon>
        <taxon>Acidithiobacillaceae</taxon>
        <taxon>Acidithiobacillus</taxon>
    </lineage>
</organism>